<dbReference type="InterPro" id="IPR022398">
    <property type="entry name" value="Peptidase_S8_His-AS"/>
</dbReference>
<dbReference type="InterPro" id="IPR023827">
    <property type="entry name" value="Peptidase_S8_Asp-AS"/>
</dbReference>
<dbReference type="AlphaFoldDB" id="A0A927FAW4"/>
<evidence type="ECO:0000313" key="10">
    <source>
        <dbReference type="EMBL" id="MBD5781015.1"/>
    </source>
</evidence>
<evidence type="ECO:0000256" key="3">
    <source>
        <dbReference type="ARBA" id="ARBA00022801"/>
    </source>
</evidence>
<dbReference type="PANTHER" id="PTHR43806">
    <property type="entry name" value="PEPTIDASE S8"/>
    <property type="match status" value="1"/>
</dbReference>
<feature type="active site" description="Charge relay system" evidence="5">
    <location>
        <position position="212"/>
    </location>
</feature>
<feature type="active site" description="Charge relay system" evidence="5">
    <location>
        <position position="361"/>
    </location>
</feature>
<name>A0A927FAW4_9BACT</name>
<proteinExistence type="inferred from homology"/>
<feature type="domain" description="Peptidase S8/S53" evidence="9">
    <location>
        <begin position="175"/>
        <end position="408"/>
    </location>
</feature>
<evidence type="ECO:0000256" key="1">
    <source>
        <dbReference type="ARBA" id="ARBA00011073"/>
    </source>
</evidence>
<dbReference type="PROSITE" id="PS51892">
    <property type="entry name" value="SUBTILASE"/>
    <property type="match status" value="1"/>
</dbReference>
<evidence type="ECO:0000256" key="8">
    <source>
        <dbReference type="SAM" id="Phobius"/>
    </source>
</evidence>
<feature type="region of interest" description="Disordered" evidence="7">
    <location>
        <begin position="505"/>
        <end position="530"/>
    </location>
</feature>
<dbReference type="PROSITE" id="PS00136">
    <property type="entry name" value="SUBTILASE_ASP"/>
    <property type="match status" value="1"/>
</dbReference>
<dbReference type="SUPFAM" id="SSF52743">
    <property type="entry name" value="Subtilisin-like"/>
    <property type="match status" value="1"/>
</dbReference>
<evidence type="ECO:0000313" key="11">
    <source>
        <dbReference type="Proteomes" id="UP000622317"/>
    </source>
</evidence>
<keyword evidence="2 5" id="KW-0645">Protease</keyword>
<dbReference type="Gene3D" id="3.40.50.200">
    <property type="entry name" value="Peptidase S8/S53 domain"/>
    <property type="match status" value="1"/>
</dbReference>
<dbReference type="PROSITE" id="PS00138">
    <property type="entry name" value="SUBTILASE_SER"/>
    <property type="match status" value="1"/>
</dbReference>
<evidence type="ECO:0000256" key="5">
    <source>
        <dbReference type="PROSITE-ProRule" id="PRU01240"/>
    </source>
</evidence>
<evidence type="ECO:0000256" key="4">
    <source>
        <dbReference type="ARBA" id="ARBA00022825"/>
    </source>
</evidence>
<feature type="compositionally biased region" description="Polar residues" evidence="7">
    <location>
        <begin position="516"/>
        <end position="530"/>
    </location>
</feature>
<dbReference type="GO" id="GO:0004252">
    <property type="term" value="F:serine-type endopeptidase activity"/>
    <property type="evidence" value="ECO:0007669"/>
    <property type="project" value="UniProtKB-UniRule"/>
</dbReference>
<feature type="active site" description="Charge relay system" evidence="5">
    <location>
        <position position="184"/>
    </location>
</feature>
<sequence length="530" mass="55446">MPRRPLPPYIAVTLSLLIVAATAGLWLRQYLEESKKPAAISQNFEHANPRRLVSKTTEAVAPTTESADPKDAAPGHSIPNERVLSFAAESDYRAFLANLPDDVHVVASNQRLLSVRIKVPERFDPSQLPPNAQDDPNYTLLTPLPVATDTLAADRAFGSSALRFMGALDPNNAGGQGVKIAVLDTGIRNHTTLDSDKLTQIGFSAPHDYLSHGTAVASLIAGQEGVGIAPQAELIGIQVLDTDGIGDAFTLAKAIVQAVDEGANIINMSLGSYGSNQALSNAVAYADSQGVVLVASAGNESVAALPYPAAYESVIAVSAIDAEGHPTSFSNQSASVDIAAPGVGVYAAWDDENWTSFTGTSAAAPYVSGAIASLSSALDITASEAAELLLANANDSGLPGVDVQLGRGYVDLTRSYKSNTIYTDLALADIYLAHTDGPEDQYTIHLTAQNRGTKTIPAAVLSYTLPNGITQEIYLGSLEPGQSASQSLPANVSELSLGLEISANVETRSSEPDTIPENNLRSSNLSIPEE</sequence>
<evidence type="ECO:0000256" key="7">
    <source>
        <dbReference type="SAM" id="MobiDB-lite"/>
    </source>
</evidence>
<feature type="region of interest" description="Disordered" evidence="7">
    <location>
        <begin position="54"/>
        <end position="78"/>
    </location>
</feature>
<gene>
    <name evidence="10" type="ORF">IEN85_16055</name>
</gene>
<keyword evidence="4 5" id="KW-0720">Serine protease</keyword>
<keyword evidence="8" id="KW-1133">Transmembrane helix</keyword>
<dbReference type="PRINTS" id="PR00723">
    <property type="entry name" value="SUBTILISIN"/>
</dbReference>
<accession>A0A927FAW4</accession>
<dbReference type="InterPro" id="IPR023828">
    <property type="entry name" value="Peptidase_S8_Ser-AS"/>
</dbReference>
<feature type="transmembrane region" description="Helical" evidence="8">
    <location>
        <begin position="6"/>
        <end position="27"/>
    </location>
</feature>
<evidence type="ECO:0000256" key="6">
    <source>
        <dbReference type="RuleBase" id="RU003355"/>
    </source>
</evidence>
<dbReference type="GO" id="GO:0006508">
    <property type="term" value="P:proteolysis"/>
    <property type="evidence" value="ECO:0007669"/>
    <property type="project" value="UniProtKB-KW"/>
</dbReference>
<dbReference type="InterPro" id="IPR000209">
    <property type="entry name" value="Peptidase_S8/S53_dom"/>
</dbReference>
<organism evidence="10 11">
    <name type="scientific">Pelagicoccus enzymogenes</name>
    <dbReference type="NCBI Taxonomy" id="2773457"/>
    <lineage>
        <taxon>Bacteria</taxon>
        <taxon>Pseudomonadati</taxon>
        <taxon>Verrucomicrobiota</taxon>
        <taxon>Opitutia</taxon>
        <taxon>Puniceicoccales</taxon>
        <taxon>Pelagicoccaceae</taxon>
        <taxon>Pelagicoccus</taxon>
    </lineage>
</organism>
<keyword evidence="11" id="KW-1185">Reference proteome</keyword>
<protein>
    <submittedName>
        <fullName evidence="10">S8 family serine peptidase</fullName>
    </submittedName>
</protein>
<comment type="caution">
    <text evidence="10">The sequence shown here is derived from an EMBL/GenBank/DDBJ whole genome shotgun (WGS) entry which is preliminary data.</text>
</comment>
<keyword evidence="8" id="KW-0812">Transmembrane</keyword>
<dbReference type="PROSITE" id="PS00137">
    <property type="entry name" value="SUBTILASE_HIS"/>
    <property type="match status" value="1"/>
</dbReference>
<dbReference type="PANTHER" id="PTHR43806:SF11">
    <property type="entry name" value="CEREVISIN-RELATED"/>
    <property type="match status" value="1"/>
</dbReference>
<dbReference type="Pfam" id="PF00082">
    <property type="entry name" value="Peptidase_S8"/>
    <property type="match status" value="1"/>
</dbReference>
<dbReference type="InterPro" id="IPR050131">
    <property type="entry name" value="Peptidase_S8_subtilisin-like"/>
</dbReference>
<dbReference type="Proteomes" id="UP000622317">
    <property type="component" value="Unassembled WGS sequence"/>
</dbReference>
<evidence type="ECO:0000259" key="9">
    <source>
        <dbReference type="Pfam" id="PF00082"/>
    </source>
</evidence>
<evidence type="ECO:0000256" key="2">
    <source>
        <dbReference type="ARBA" id="ARBA00022670"/>
    </source>
</evidence>
<dbReference type="InterPro" id="IPR015500">
    <property type="entry name" value="Peptidase_S8_subtilisin-rel"/>
</dbReference>
<dbReference type="EMBL" id="JACYFG010000038">
    <property type="protein sequence ID" value="MBD5781015.1"/>
    <property type="molecule type" value="Genomic_DNA"/>
</dbReference>
<keyword evidence="8" id="KW-0472">Membrane</keyword>
<dbReference type="InterPro" id="IPR036852">
    <property type="entry name" value="Peptidase_S8/S53_dom_sf"/>
</dbReference>
<comment type="similarity">
    <text evidence="1 5 6">Belongs to the peptidase S8 family.</text>
</comment>
<reference evidence="10" key="1">
    <citation type="submission" date="2020-09" db="EMBL/GenBank/DDBJ databases">
        <title>Pelagicoccus enzymogenes sp. nov. with an EPS production, isolated from marine sediment.</title>
        <authorList>
            <person name="Feng X."/>
        </authorList>
    </citation>
    <scope>NUCLEOTIDE SEQUENCE</scope>
    <source>
        <strain evidence="10">NFK12</strain>
    </source>
</reference>
<dbReference type="RefSeq" id="WP_191618119.1">
    <property type="nucleotide sequence ID" value="NZ_JACYFG010000038.1"/>
</dbReference>
<keyword evidence="3 5" id="KW-0378">Hydrolase</keyword>